<accession>A0A812PQ97</accession>
<comment type="caution">
    <text evidence="5">The sequence shown here is derived from an EMBL/GenBank/DDBJ whole genome shotgun (WGS) entry which is preliminary data.</text>
</comment>
<reference evidence="5" key="1">
    <citation type="submission" date="2021-02" db="EMBL/GenBank/DDBJ databases">
        <authorList>
            <person name="Dougan E. K."/>
            <person name="Rhodes N."/>
            <person name="Thang M."/>
            <person name="Chan C."/>
        </authorList>
    </citation>
    <scope>NUCLEOTIDE SEQUENCE</scope>
</reference>
<dbReference type="PRINTS" id="PR01011">
    <property type="entry name" value="GLUTPROXDASE"/>
</dbReference>
<dbReference type="SUPFAM" id="SSF52833">
    <property type="entry name" value="Thioredoxin-like"/>
    <property type="match status" value="1"/>
</dbReference>
<keyword evidence="6" id="KW-1185">Reference proteome</keyword>
<dbReference type="AlphaFoldDB" id="A0A812PQ97"/>
<dbReference type="EMBL" id="CAJNDS010002129">
    <property type="protein sequence ID" value="CAE7342655.1"/>
    <property type="molecule type" value="Genomic_DNA"/>
</dbReference>
<keyword evidence="2 4" id="KW-0575">Peroxidase</keyword>
<dbReference type="InterPro" id="IPR000889">
    <property type="entry name" value="Glutathione_peroxidase"/>
</dbReference>
<dbReference type="Pfam" id="PF00255">
    <property type="entry name" value="GSHPx"/>
    <property type="match status" value="1"/>
</dbReference>
<evidence type="ECO:0000256" key="4">
    <source>
        <dbReference type="RuleBase" id="RU000499"/>
    </source>
</evidence>
<evidence type="ECO:0000256" key="2">
    <source>
        <dbReference type="ARBA" id="ARBA00022559"/>
    </source>
</evidence>
<evidence type="ECO:0000313" key="5">
    <source>
        <dbReference type="EMBL" id="CAE7342655.1"/>
    </source>
</evidence>
<dbReference type="PROSITE" id="PS51355">
    <property type="entry name" value="GLUTATHIONE_PEROXID_3"/>
    <property type="match status" value="1"/>
</dbReference>
<name>A0A812PQ97_9DINO</name>
<dbReference type="GO" id="GO:0006979">
    <property type="term" value="P:response to oxidative stress"/>
    <property type="evidence" value="ECO:0007669"/>
    <property type="project" value="InterPro"/>
</dbReference>
<dbReference type="OrthoDB" id="436937at2759"/>
<proteinExistence type="inferred from homology"/>
<dbReference type="PANTHER" id="PTHR11592:SF78">
    <property type="entry name" value="GLUTATHIONE PEROXIDASE"/>
    <property type="match status" value="1"/>
</dbReference>
<dbReference type="GO" id="GO:0004601">
    <property type="term" value="F:peroxidase activity"/>
    <property type="evidence" value="ECO:0007669"/>
    <property type="project" value="UniProtKB-KW"/>
</dbReference>
<keyword evidence="3 4" id="KW-0560">Oxidoreductase</keyword>
<organism evidence="5 6">
    <name type="scientific">Symbiodinium natans</name>
    <dbReference type="NCBI Taxonomy" id="878477"/>
    <lineage>
        <taxon>Eukaryota</taxon>
        <taxon>Sar</taxon>
        <taxon>Alveolata</taxon>
        <taxon>Dinophyceae</taxon>
        <taxon>Suessiales</taxon>
        <taxon>Symbiodiniaceae</taxon>
        <taxon>Symbiodinium</taxon>
    </lineage>
</organism>
<evidence type="ECO:0000256" key="1">
    <source>
        <dbReference type="ARBA" id="ARBA00006926"/>
    </source>
</evidence>
<dbReference type="Proteomes" id="UP000604046">
    <property type="component" value="Unassembled WGS sequence"/>
</dbReference>
<evidence type="ECO:0000313" key="6">
    <source>
        <dbReference type="Proteomes" id="UP000604046"/>
    </source>
</evidence>
<dbReference type="PANTHER" id="PTHR11592">
    <property type="entry name" value="GLUTATHIONE PEROXIDASE"/>
    <property type="match status" value="1"/>
</dbReference>
<protein>
    <recommendedName>
        <fullName evidence="4">Glutathione peroxidase</fullName>
    </recommendedName>
</protein>
<dbReference type="Gene3D" id="3.40.30.10">
    <property type="entry name" value="Glutaredoxin"/>
    <property type="match status" value="1"/>
</dbReference>
<dbReference type="InterPro" id="IPR036249">
    <property type="entry name" value="Thioredoxin-like_sf"/>
</dbReference>
<sequence>MLTRLQKKYAGKPVRFLLFPCNQFGKQEPGTNAEIKKFAEQYIDLANSGRGSNVIMFAKSNLNDVACTYSGEDACTPESAECCAQNDAVYKYLLANTPPGTIAWNFDKIITDTSGKPYAGEVIMHGGDVDAATSNVVDNLLKGDAPNLVALPENAVAVRSMSLWRWPALAAAGLLMAVLYTSRSRQDLVGDDSAGYLQIA</sequence>
<gene>
    <name evidence="5" type="primary">GPX1</name>
    <name evidence="5" type="ORF">SNAT2548_LOCUS17943</name>
</gene>
<evidence type="ECO:0000256" key="3">
    <source>
        <dbReference type="ARBA" id="ARBA00023002"/>
    </source>
</evidence>
<comment type="similarity">
    <text evidence="1 4">Belongs to the glutathione peroxidase family.</text>
</comment>